<dbReference type="PANTHER" id="PTHR36587:SF2">
    <property type="entry name" value="EXPRESSION SITE-ASSOCIATED GENE 3 (ESAG3)-LIKE PROTEIN"/>
    <property type="match status" value="1"/>
</dbReference>
<reference evidence="3" key="1">
    <citation type="submission" date="2022-06" db="EMBL/GenBank/DDBJ databases">
        <title>Complete genome sequences of two strains of the flax pathogen Septoria linicola.</title>
        <authorList>
            <person name="Lapalu N."/>
            <person name="Simon A."/>
            <person name="Demenou B."/>
            <person name="Paumier D."/>
            <person name="Guillot M.-P."/>
            <person name="Gout L."/>
            <person name="Valade R."/>
        </authorList>
    </citation>
    <scope>NUCLEOTIDE SEQUENCE</scope>
    <source>
        <strain evidence="3">SE15195</strain>
    </source>
</reference>
<accession>A0A9Q9B4P7</accession>
<dbReference type="CDD" id="cd22997">
    <property type="entry name" value="GT_LH"/>
    <property type="match status" value="1"/>
</dbReference>
<dbReference type="Proteomes" id="UP001056384">
    <property type="component" value="Chromosome 9"/>
</dbReference>
<keyword evidence="2" id="KW-0472">Membrane</keyword>
<feature type="transmembrane region" description="Helical" evidence="2">
    <location>
        <begin position="62"/>
        <end position="80"/>
    </location>
</feature>
<evidence type="ECO:0000313" key="4">
    <source>
        <dbReference type="Proteomes" id="UP001056384"/>
    </source>
</evidence>
<dbReference type="PANTHER" id="PTHR36587">
    <property type="entry name" value="EXPRESSION SITE-ASSOCIATED GENE 3 (ESAG3)-LIKE PROTEIN"/>
    <property type="match status" value="1"/>
</dbReference>
<sequence>MKLLGPPGSMRDTVRTRLQGLFSTTPRSSQDNEDAVGLLSEKAQPTPLATCRAVLRNINHKLTIAFALLGALLLLFALAYSSKLKNRRAVGALPPLVEDHYLHIITFAQPTYSELCRTVFTSTVLGYPVPYVTIPKTATEGEQFESESALNRMQSILEVLERIPQANDTALIIGNPSTWFQVRPDVLLRRYLNSQNSHAQKLLRTFGNETLVTHGIDSKVLFASSKVCESVAGSKKGCFPLQLDDGSQLQLSHDFSIGQVKYLRPIYQHAVEQANELARNNITFDEHSILGDLLQKQETYRQSLTGSTAPEDETHHNEDEFGISLDNSDELRYLEEGRGDIPTWTTHGDDKAVKANLPADIAKSVPPYWTVFQTLENRSWAEVPLLVHEEKVPALIQLGKGAAPSLKTTSYEKLWFHPHARELFNSEALIATSPPVSLIDPKTGIKQRFWARPYDKIGVKTADEHFFPWVEVCNDRQVAEDVFMDGKGPWQDSRP</sequence>
<evidence type="ECO:0000313" key="3">
    <source>
        <dbReference type="EMBL" id="USW57312.1"/>
    </source>
</evidence>
<keyword evidence="4" id="KW-1185">Reference proteome</keyword>
<keyword evidence="2" id="KW-0812">Transmembrane</keyword>
<proteinExistence type="predicted"/>
<dbReference type="AlphaFoldDB" id="A0A9Q9B4P7"/>
<evidence type="ECO:0000256" key="2">
    <source>
        <dbReference type="SAM" id="Phobius"/>
    </source>
</evidence>
<dbReference type="EMBL" id="CP099426">
    <property type="protein sequence ID" value="USW57312.1"/>
    <property type="molecule type" value="Genomic_DNA"/>
</dbReference>
<gene>
    <name evidence="3" type="ORF">Slin15195_G106310</name>
</gene>
<organism evidence="3 4">
    <name type="scientific">Septoria linicola</name>
    <dbReference type="NCBI Taxonomy" id="215465"/>
    <lineage>
        <taxon>Eukaryota</taxon>
        <taxon>Fungi</taxon>
        <taxon>Dikarya</taxon>
        <taxon>Ascomycota</taxon>
        <taxon>Pezizomycotina</taxon>
        <taxon>Dothideomycetes</taxon>
        <taxon>Dothideomycetidae</taxon>
        <taxon>Mycosphaerellales</taxon>
        <taxon>Mycosphaerellaceae</taxon>
        <taxon>Septoria</taxon>
    </lineage>
</organism>
<feature type="region of interest" description="Disordered" evidence="1">
    <location>
        <begin position="301"/>
        <end position="322"/>
    </location>
</feature>
<keyword evidence="2" id="KW-1133">Transmembrane helix</keyword>
<evidence type="ECO:0000256" key="1">
    <source>
        <dbReference type="SAM" id="MobiDB-lite"/>
    </source>
</evidence>
<name>A0A9Q9B4P7_9PEZI</name>
<protein>
    <submittedName>
        <fullName evidence="3">Uncharacterized protein</fullName>
    </submittedName>
</protein>